<evidence type="ECO:0000313" key="2">
    <source>
        <dbReference type="EMBL" id="CAA9288622.1"/>
    </source>
</evidence>
<evidence type="ECO:0000256" key="1">
    <source>
        <dbReference type="SAM" id="Coils"/>
    </source>
</evidence>
<sequence>MEAHEMAKALLGYVGAVPDRRLVDEVTFLRSRVRDLEAEINRLRAERETSDLEHGLRQLSELSEPVLA</sequence>
<protein>
    <submittedName>
        <fullName evidence="2">Uncharacterized protein</fullName>
    </submittedName>
</protein>
<reference evidence="2" key="1">
    <citation type="submission" date="2020-02" db="EMBL/GenBank/DDBJ databases">
        <authorList>
            <person name="Meier V. D."/>
        </authorList>
    </citation>
    <scope>NUCLEOTIDE SEQUENCE</scope>
    <source>
        <strain evidence="2">AVDCRST_MAG41</strain>
    </source>
</reference>
<keyword evidence="1" id="KW-0175">Coiled coil</keyword>
<proteinExistence type="predicted"/>
<name>A0A6J4JVS7_9ACTN</name>
<organism evidence="2">
    <name type="scientific">uncultured Mycobacteriales bacterium</name>
    <dbReference type="NCBI Taxonomy" id="581187"/>
    <lineage>
        <taxon>Bacteria</taxon>
        <taxon>Bacillati</taxon>
        <taxon>Actinomycetota</taxon>
        <taxon>Actinomycetes</taxon>
        <taxon>Mycobacteriales</taxon>
        <taxon>environmental samples</taxon>
    </lineage>
</organism>
<dbReference type="AlphaFoldDB" id="A0A6J4JVS7"/>
<gene>
    <name evidence="2" type="ORF">AVDCRST_MAG41-4207</name>
</gene>
<feature type="coiled-coil region" evidence="1">
    <location>
        <begin position="26"/>
        <end position="53"/>
    </location>
</feature>
<accession>A0A6J4JVS7</accession>
<dbReference type="EMBL" id="CADCTP010000402">
    <property type="protein sequence ID" value="CAA9288622.1"/>
    <property type="molecule type" value="Genomic_DNA"/>
</dbReference>